<evidence type="ECO:0000259" key="2">
    <source>
        <dbReference type="Pfam" id="PF25597"/>
    </source>
</evidence>
<dbReference type="STRING" id="109376.A0A0D2ZZ83"/>
<feature type="region of interest" description="Disordered" evidence="1">
    <location>
        <begin position="119"/>
        <end position="169"/>
    </location>
</feature>
<dbReference type="EnsemblPlants" id="Bo11820s010.1">
    <property type="protein sequence ID" value="Bo11820s010.1"/>
    <property type="gene ID" value="Bo11820s010"/>
</dbReference>
<keyword evidence="4" id="KW-1185">Reference proteome</keyword>
<proteinExistence type="predicted"/>
<sequence>PTKILEDQAPFEVLNKHKLSVEHLRVFGCLCYVLIPGQMRSKLEARSTKAVFIGYSTTQKGYKCYDPEGRKVLVSRDVKFVEERGYYEEKNQEDLKDLTSDKAGVLRIILEGLGIKMSQDQNSGQREQHGDSHHDLEGGNEPEVQESGQVGAGFNEEGLETSLGQDGAG</sequence>
<dbReference type="Proteomes" id="UP000032141">
    <property type="component" value="Unassembled WGS sequence"/>
</dbReference>
<dbReference type="PANTHER" id="PTHR42648">
    <property type="entry name" value="TRANSPOSASE, PUTATIVE-RELATED"/>
    <property type="match status" value="1"/>
</dbReference>
<evidence type="ECO:0000256" key="1">
    <source>
        <dbReference type="SAM" id="MobiDB-lite"/>
    </source>
</evidence>
<name>A0A0D2ZZ83_BRAOL</name>
<dbReference type="eggNOG" id="KOG0017">
    <property type="taxonomic scope" value="Eukaryota"/>
</dbReference>
<evidence type="ECO:0000313" key="4">
    <source>
        <dbReference type="Proteomes" id="UP000032141"/>
    </source>
</evidence>
<dbReference type="Pfam" id="PF25597">
    <property type="entry name" value="SH3_retrovirus"/>
    <property type="match status" value="1"/>
</dbReference>
<feature type="domain" description="Retroviral polymerase SH3-like" evidence="2">
    <location>
        <begin position="29"/>
        <end position="91"/>
    </location>
</feature>
<protein>
    <recommendedName>
        <fullName evidence="2">Retroviral polymerase SH3-like domain-containing protein</fullName>
    </recommendedName>
</protein>
<reference evidence="3" key="1">
    <citation type="journal article" date="2014" name="Genome Biol.">
        <title>Transcriptome and methylome profiling reveals relics of genome dominance in the mesopolyploid Brassica oleracea.</title>
        <authorList>
            <person name="Parkin I.A."/>
            <person name="Koh C."/>
            <person name="Tang H."/>
            <person name="Robinson S.J."/>
            <person name="Kagale S."/>
            <person name="Clarke W.E."/>
            <person name="Town C.D."/>
            <person name="Nixon J."/>
            <person name="Krishnakumar V."/>
            <person name="Bidwell S.L."/>
            <person name="Denoeud F."/>
            <person name="Belcram H."/>
            <person name="Links M.G."/>
            <person name="Just J."/>
            <person name="Clarke C."/>
            <person name="Bender T."/>
            <person name="Huebert T."/>
            <person name="Mason A.S."/>
            <person name="Pires J.C."/>
            <person name="Barker G."/>
            <person name="Moore J."/>
            <person name="Walley P.G."/>
            <person name="Manoli S."/>
            <person name="Batley J."/>
            <person name="Edwards D."/>
            <person name="Nelson M.N."/>
            <person name="Wang X."/>
            <person name="Paterson A.H."/>
            <person name="King G."/>
            <person name="Bancroft I."/>
            <person name="Chalhoub B."/>
            <person name="Sharpe A.G."/>
        </authorList>
    </citation>
    <scope>NUCLEOTIDE SEQUENCE [LARGE SCALE GENOMIC DNA]</scope>
    <source>
        <strain evidence="3">cv. TO1000</strain>
    </source>
</reference>
<organism evidence="3 4">
    <name type="scientific">Brassica oleracea var. oleracea</name>
    <dbReference type="NCBI Taxonomy" id="109376"/>
    <lineage>
        <taxon>Eukaryota</taxon>
        <taxon>Viridiplantae</taxon>
        <taxon>Streptophyta</taxon>
        <taxon>Embryophyta</taxon>
        <taxon>Tracheophyta</taxon>
        <taxon>Spermatophyta</taxon>
        <taxon>Magnoliopsida</taxon>
        <taxon>eudicotyledons</taxon>
        <taxon>Gunneridae</taxon>
        <taxon>Pentapetalae</taxon>
        <taxon>rosids</taxon>
        <taxon>malvids</taxon>
        <taxon>Brassicales</taxon>
        <taxon>Brassicaceae</taxon>
        <taxon>Brassiceae</taxon>
        <taxon>Brassica</taxon>
    </lineage>
</organism>
<dbReference type="InterPro" id="IPR039537">
    <property type="entry name" value="Retrotran_Ty1/copia-like"/>
</dbReference>
<accession>A0A0D2ZZ83</accession>
<dbReference type="AlphaFoldDB" id="A0A0D2ZZ83"/>
<feature type="compositionally biased region" description="Basic and acidic residues" evidence="1">
    <location>
        <begin position="126"/>
        <end position="137"/>
    </location>
</feature>
<dbReference type="HOGENOM" id="CLU_1582664_0_0_1"/>
<dbReference type="PANTHER" id="PTHR42648:SF28">
    <property type="entry name" value="TRANSPOSON-ENCODED PROTEIN WITH RIBONUCLEASE H-LIKE AND RETROVIRUS ZINC FINGER-LIKE DOMAINS"/>
    <property type="match status" value="1"/>
</dbReference>
<reference evidence="3" key="2">
    <citation type="submission" date="2015-06" db="UniProtKB">
        <authorList>
            <consortium name="EnsemblPlants"/>
        </authorList>
    </citation>
    <scope>IDENTIFICATION</scope>
</reference>
<evidence type="ECO:0000313" key="3">
    <source>
        <dbReference type="EnsemblPlants" id="Bo11820s010.1"/>
    </source>
</evidence>
<dbReference type="InterPro" id="IPR057670">
    <property type="entry name" value="SH3_retrovirus"/>
</dbReference>
<dbReference type="Gramene" id="Bo11820s010.1">
    <property type="protein sequence ID" value="Bo11820s010.1"/>
    <property type="gene ID" value="Bo11820s010"/>
</dbReference>